<organism evidence="7 8">
    <name type="scientific">Methyloglobulus morosus KoM1</name>
    <dbReference type="NCBI Taxonomy" id="1116472"/>
    <lineage>
        <taxon>Bacteria</taxon>
        <taxon>Pseudomonadati</taxon>
        <taxon>Pseudomonadota</taxon>
        <taxon>Gammaproteobacteria</taxon>
        <taxon>Methylococcales</taxon>
        <taxon>Methylococcaceae</taxon>
        <taxon>Methyloglobulus</taxon>
    </lineage>
</organism>
<evidence type="ECO:0000313" key="7">
    <source>
        <dbReference type="EMBL" id="ESS72830.1"/>
    </source>
</evidence>
<dbReference type="PROSITE" id="PS51219">
    <property type="entry name" value="DPCK"/>
    <property type="match status" value="1"/>
</dbReference>
<keyword evidence="2 5" id="KW-0547">Nucleotide-binding</keyword>
<comment type="caution">
    <text evidence="7">The sequence shown here is derived from an EMBL/GenBank/DDBJ whole genome shotgun (WGS) entry which is preliminary data.</text>
</comment>
<comment type="subcellular location">
    <subcellularLocation>
        <location evidence="5">Cytoplasm</location>
    </subcellularLocation>
</comment>
<dbReference type="EC" id="2.7.1.24" evidence="5 6"/>
<evidence type="ECO:0000256" key="6">
    <source>
        <dbReference type="NCBIfam" id="TIGR00152"/>
    </source>
</evidence>
<dbReference type="PANTHER" id="PTHR10695">
    <property type="entry name" value="DEPHOSPHO-COA KINASE-RELATED"/>
    <property type="match status" value="1"/>
</dbReference>
<evidence type="ECO:0000256" key="2">
    <source>
        <dbReference type="ARBA" id="ARBA00022741"/>
    </source>
</evidence>
<keyword evidence="5" id="KW-0963">Cytoplasm</keyword>
<reference evidence="7 8" key="1">
    <citation type="journal article" date="2013" name="Genome Announc.">
        <title>Draft Genome Sequence of the Methanotrophic Gammaproteobacterium Methyloglobulus morosus DSM 22980 Strain KoM1.</title>
        <authorList>
            <person name="Poehlein A."/>
            <person name="Deutzmann J.S."/>
            <person name="Daniel R."/>
            <person name="Simeonova D.D."/>
        </authorList>
    </citation>
    <scope>NUCLEOTIDE SEQUENCE [LARGE SCALE GENOMIC DNA]</scope>
    <source>
        <strain evidence="7 8">KoM1</strain>
    </source>
</reference>
<evidence type="ECO:0000256" key="5">
    <source>
        <dbReference type="HAMAP-Rule" id="MF_00376"/>
    </source>
</evidence>
<comment type="pathway">
    <text evidence="5">Cofactor biosynthesis; coenzyme A biosynthesis; CoA from (R)-pantothenate: step 5/5.</text>
</comment>
<dbReference type="OrthoDB" id="9812943at2"/>
<dbReference type="GO" id="GO:0005524">
    <property type="term" value="F:ATP binding"/>
    <property type="evidence" value="ECO:0007669"/>
    <property type="project" value="UniProtKB-UniRule"/>
</dbReference>
<dbReference type="GO" id="GO:0005737">
    <property type="term" value="C:cytoplasm"/>
    <property type="evidence" value="ECO:0007669"/>
    <property type="project" value="UniProtKB-SubCell"/>
</dbReference>
<name>V5BHP6_9GAMM</name>
<comment type="similarity">
    <text evidence="1 5">Belongs to the CoaE family.</text>
</comment>
<evidence type="ECO:0000256" key="4">
    <source>
        <dbReference type="ARBA" id="ARBA00022993"/>
    </source>
</evidence>
<dbReference type="AlphaFoldDB" id="V5BHP6"/>
<keyword evidence="8" id="KW-1185">Reference proteome</keyword>
<dbReference type="Pfam" id="PF01121">
    <property type="entry name" value="CoaE"/>
    <property type="match status" value="1"/>
</dbReference>
<dbReference type="InterPro" id="IPR001977">
    <property type="entry name" value="Depp_CoAkinase"/>
</dbReference>
<protein>
    <recommendedName>
        <fullName evidence="5 6">Dephospho-CoA kinase</fullName>
        <ecNumber evidence="5 6">2.7.1.24</ecNumber>
    </recommendedName>
    <alternativeName>
        <fullName evidence="5">Dephosphocoenzyme A kinase</fullName>
    </alternativeName>
</protein>
<dbReference type="Proteomes" id="UP000017842">
    <property type="component" value="Unassembled WGS sequence"/>
</dbReference>
<dbReference type="GO" id="GO:0015937">
    <property type="term" value="P:coenzyme A biosynthetic process"/>
    <property type="evidence" value="ECO:0007669"/>
    <property type="project" value="UniProtKB-UniRule"/>
</dbReference>
<keyword evidence="4 5" id="KW-0173">Coenzyme A biosynthesis</keyword>
<dbReference type="GO" id="GO:0004140">
    <property type="term" value="F:dephospho-CoA kinase activity"/>
    <property type="evidence" value="ECO:0007669"/>
    <property type="project" value="UniProtKB-UniRule"/>
</dbReference>
<dbReference type="CDD" id="cd02022">
    <property type="entry name" value="DPCK"/>
    <property type="match status" value="1"/>
</dbReference>
<dbReference type="SUPFAM" id="SSF52540">
    <property type="entry name" value="P-loop containing nucleoside triphosphate hydrolases"/>
    <property type="match status" value="1"/>
</dbReference>
<dbReference type="eggNOG" id="COG0237">
    <property type="taxonomic scope" value="Bacteria"/>
</dbReference>
<dbReference type="RefSeq" id="WP_023494203.1">
    <property type="nucleotide sequence ID" value="NZ_AYLO01000044.1"/>
</dbReference>
<dbReference type="Gene3D" id="3.40.50.300">
    <property type="entry name" value="P-loop containing nucleotide triphosphate hydrolases"/>
    <property type="match status" value="1"/>
</dbReference>
<evidence type="ECO:0000313" key="8">
    <source>
        <dbReference type="Proteomes" id="UP000017842"/>
    </source>
</evidence>
<dbReference type="InterPro" id="IPR027417">
    <property type="entry name" value="P-loop_NTPase"/>
</dbReference>
<feature type="binding site" evidence="5">
    <location>
        <begin position="11"/>
        <end position="16"/>
    </location>
    <ligand>
        <name>ATP</name>
        <dbReference type="ChEBI" id="CHEBI:30616"/>
    </ligand>
</feature>
<dbReference type="NCBIfam" id="TIGR00152">
    <property type="entry name" value="dephospho-CoA kinase"/>
    <property type="match status" value="1"/>
</dbReference>
<dbReference type="HAMAP" id="MF_00376">
    <property type="entry name" value="Dephospho_CoA_kinase"/>
    <property type="match status" value="1"/>
</dbReference>
<sequence>MFKVGLTGGIGCGKSTVSKLFTELNVPVIDADEIAHQLVEPGQPALLEIGNVFGDKVFNPDGSLDRSHLRDIIFSDPTKKQALEAILHPRIFIDMQERINRLESPYCIASIPLLFEIHRTQFVDRILVVDCLIERQIARVKQRNGWPDARIRSIIHSQVNREFRLNHADDVIDNSDIPYSKLAEHVKKLHNLYLSISASGQTRS</sequence>
<dbReference type="EMBL" id="AYLO01000044">
    <property type="protein sequence ID" value="ESS72830.1"/>
    <property type="molecule type" value="Genomic_DNA"/>
</dbReference>
<dbReference type="PANTHER" id="PTHR10695:SF46">
    <property type="entry name" value="BIFUNCTIONAL COENZYME A SYNTHASE-RELATED"/>
    <property type="match status" value="1"/>
</dbReference>
<dbReference type="STRING" id="1116472.MGMO_45c00620"/>
<evidence type="ECO:0000256" key="1">
    <source>
        <dbReference type="ARBA" id="ARBA00009018"/>
    </source>
</evidence>
<keyword evidence="5 7" id="KW-0808">Transferase</keyword>
<comment type="function">
    <text evidence="5">Catalyzes the phosphorylation of the 3'-hydroxyl group of dephosphocoenzyme A to form coenzyme A.</text>
</comment>
<comment type="catalytic activity">
    <reaction evidence="5">
        <text>3'-dephospho-CoA + ATP = ADP + CoA + H(+)</text>
        <dbReference type="Rhea" id="RHEA:18245"/>
        <dbReference type="ChEBI" id="CHEBI:15378"/>
        <dbReference type="ChEBI" id="CHEBI:30616"/>
        <dbReference type="ChEBI" id="CHEBI:57287"/>
        <dbReference type="ChEBI" id="CHEBI:57328"/>
        <dbReference type="ChEBI" id="CHEBI:456216"/>
        <dbReference type="EC" id="2.7.1.24"/>
    </reaction>
</comment>
<keyword evidence="5 7" id="KW-0418">Kinase</keyword>
<gene>
    <name evidence="5 7" type="primary">coaE</name>
    <name evidence="7" type="ORF">MGMO_45c00620</name>
</gene>
<dbReference type="UniPathway" id="UPA00241">
    <property type="reaction ID" value="UER00356"/>
</dbReference>
<dbReference type="PATRIC" id="fig|1116472.3.peg.1383"/>
<accession>V5BHP6</accession>
<proteinExistence type="inferred from homology"/>
<keyword evidence="3 5" id="KW-0067">ATP-binding</keyword>
<evidence type="ECO:0000256" key="3">
    <source>
        <dbReference type="ARBA" id="ARBA00022840"/>
    </source>
</evidence>